<dbReference type="eggNOG" id="COG3807">
    <property type="taxonomic scope" value="Bacteria"/>
</dbReference>
<gene>
    <name evidence="3" type="ORF">RGCCGE502_26333</name>
</gene>
<name>S3HQ51_9HYPH</name>
<evidence type="ECO:0000313" key="3">
    <source>
        <dbReference type="EMBL" id="EPE95471.1"/>
    </source>
</evidence>
<sequence>MARRPYRAARRLGVLSAGCLLGIMLSSQTTAANPAPQQSIQSNGSPGRETGLRVPRFVSVKSKEARMRVGPSLDYATQWIYQAPGLPLEIIAEYDNWRQVRDCDGISGWMHRALLSSHRTALIGPWITSPVPIRAAPRASAQRPCEAGGPCPRRCSLLRRHMVQRRGDRP</sequence>
<protein>
    <recommendedName>
        <fullName evidence="5">SH3b domain-containing protein</fullName>
    </recommendedName>
</protein>
<organism evidence="3 4">
    <name type="scientific">Rhizobium grahamii CCGE 502</name>
    <dbReference type="NCBI Taxonomy" id="990285"/>
    <lineage>
        <taxon>Bacteria</taxon>
        <taxon>Pseudomonadati</taxon>
        <taxon>Pseudomonadota</taxon>
        <taxon>Alphaproteobacteria</taxon>
        <taxon>Hyphomicrobiales</taxon>
        <taxon>Rhizobiaceae</taxon>
        <taxon>Rhizobium/Agrobacterium group</taxon>
        <taxon>Rhizobium</taxon>
    </lineage>
</organism>
<reference evidence="3 4" key="1">
    <citation type="journal article" date="2012" name="J. Bacteriol.">
        <title>Genome sequence of Rhizobium grahamii CCGE502, a broad-host-range symbiont with low nodulation competitiveness in Phaseolus vulgaris.</title>
        <authorList>
            <person name="Althabegoiti M.J."/>
            <person name="Lozano L."/>
            <person name="Torres-Tejerizo G."/>
            <person name="Ormeno-Orrillo E."/>
            <person name="Rogel M.A."/>
            <person name="Gonzalez V."/>
            <person name="Martinez-Romero E."/>
        </authorList>
    </citation>
    <scope>NUCLEOTIDE SEQUENCE [LARGE SCALE GENOMIC DNA]</scope>
    <source>
        <strain evidence="3 4">CCGE 502</strain>
    </source>
</reference>
<evidence type="ECO:0000256" key="1">
    <source>
        <dbReference type="SAM" id="MobiDB-lite"/>
    </source>
</evidence>
<keyword evidence="4" id="KW-1185">Reference proteome</keyword>
<evidence type="ECO:0000313" key="4">
    <source>
        <dbReference type="Proteomes" id="UP000014411"/>
    </source>
</evidence>
<feature type="region of interest" description="Disordered" evidence="1">
    <location>
        <begin position="32"/>
        <end position="51"/>
    </location>
</feature>
<dbReference type="STRING" id="990285.RGCCGE502_26333"/>
<dbReference type="EMBL" id="AEYE02000031">
    <property type="protein sequence ID" value="EPE95471.1"/>
    <property type="molecule type" value="Genomic_DNA"/>
</dbReference>
<dbReference type="Pfam" id="PF06347">
    <property type="entry name" value="SH3_4"/>
    <property type="match status" value="1"/>
</dbReference>
<feature type="compositionally biased region" description="Polar residues" evidence="1">
    <location>
        <begin position="32"/>
        <end position="45"/>
    </location>
</feature>
<dbReference type="HOGENOM" id="CLU_1569442_0_0_5"/>
<dbReference type="InterPro" id="IPR010466">
    <property type="entry name" value="DUF1058"/>
</dbReference>
<dbReference type="RefSeq" id="WP_016557196.1">
    <property type="nucleotide sequence ID" value="NZ_AEYE02000031.1"/>
</dbReference>
<dbReference type="Proteomes" id="UP000014411">
    <property type="component" value="Unassembled WGS sequence"/>
</dbReference>
<feature type="chain" id="PRO_5004509077" description="SH3b domain-containing protein" evidence="2">
    <location>
        <begin position="32"/>
        <end position="170"/>
    </location>
</feature>
<comment type="caution">
    <text evidence="3">The sequence shown here is derived from an EMBL/GenBank/DDBJ whole genome shotgun (WGS) entry which is preliminary data.</text>
</comment>
<accession>S3HQ51</accession>
<keyword evidence="2" id="KW-0732">Signal</keyword>
<evidence type="ECO:0008006" key="5">
    <source>
        <dbReference type="Google" id="ProtNLM"/>
    </source>
</evidence>
<dbReference type="Gene3D" id="2.30.30.40">
    <property type="entry name" value="SH3 Domains"/>
    <property type="match status" value="1"/>
</dbReference>
<evidence type="ECO:0000256" key="2">
    <source>
        <dbReference type="SAM" id="SignalP"/>
    </source>
</evidence>
<dbReference type="AlphaFoldDB" id="S3HQ51"/>
<feature type="signal peptide" evidence="2">
    <location>
        <begin position="1"/>
        <end position="31"/>
    </location>
</feature>
<proteinExistence type="predicted"/>